<reference evidence="3" key="1">
    <citation type="journal article" date="2020" name="MBio">
        <title>Horizontal gene transfer to a defensive symbiont with a reduced genome amongst a multipartite beetle microbiome.</title>
        <authorList>
            <person name="Waterworth S.C."/>
            <person name="Florez L.V."/>
            <person name="Rees E.R."/>
            <person name="Hertweck C."/>
            <person name="Kaltenpoth M."/>
            <person name="Kwan J.C."/>
        </authorList>
    </citation>
    <scope>NUCLEOTIDE SEQUENCE [LARGE SCALE GENOMIC DNA]</scope>
</reference>
<evidence type="ECO:0000313" key="2">
    <source>
        <dbReference type="EMBL" id="KAF1016294.1"/>
    </source>
</evidence>
<dbReference type="EMBL" id="WNDS01000002">
    <property type="protein sequence ID" value="KAF1016294.1"/>
    <property type="molecule type" value="Genomic_DNA"/>
</dbReference>
<evidence type="ECO:0000259" key="1">
    <source>
        <dbReference type="PROSITE" id="PS51186"/>
    </source>
</evidence>
<dbReference type="GO" id="GO:1990189">
    <property type="term" value="F:protein N-terminal-serine acetyltransferase activity"/>
    <property type="evidence" value="ECO:0007669"/>
    <property type="project" value="TreeGrafter"/>
</dbReference>
<dbReference type="Pfam" id="PF13302">
    <property type="entry name" value="Acetyltransf_3"/>
    <property type="match status" value="1"/>
</dbReference>
<gene>
    <name evidence="2" type="primary">speG_1</name>
    <name evidence="2" type="ORF">GAK31_01784</name>
</gene>
<dbReference type="InterPro" id="IPR016181">
    <property type="entry name" value="Acyl_CoA_acyltransferase"/>
</dbReference>
<dbReference type="GO" id="GO:0005737">
    <property type="term" value="C:cytoplasm"/>
    <property type="evidence" value="ECO:0007669"/>
    <property type="project" value="TreeGrafter"/>
</dbReference>
<dbReference type="PANTHER" id="PTHR43441">
    <property type="entry name" value="RIBOSOMAL-PROTEIN-SERINE ACETYLTRANSFERASE"/>
    <property type="match status" value="1"/>
</dbReference>
<dbReference type="Gene3D" id="3.40.630.30">
    <property type="match status" value="1"/>
</dbReference>
<dbReference type="Proteomes" id="UP000487117">
    <property type="component" value="Unassembled WGS sequence"/>
</dbReference>
<feature type="domain" description="N-acetyltransferase" evidence="1">
    <location>
        <begin position="18"/>
        <end position="183"/>
    </location>
</feature>
<comment type="caution">
    <text evidence="2">The sequence shown here is derived from an EMBL/GenBank/DDBJ whole genome shotgun (WGS) entry which is preliminary data.</text>
</comment>
<dbReference type="AlphaFoldDB" id="A0A7V8FIC4"/>
<accession>A0A7V8FIC4</accession>
<dbReference type="PANTHER" id="PTHR43441:SF11">
    <property type="entry name" value="RIBOSOMAL-PROTEIN-SERINE ACETYLTRANSFERASE"/>
    <property type="match status" value="1"/>
</dbReference>
<sequence length="191" mass="20870">MPSNALLFPGLPLHSARLVLSPIRRDDAAALFALQSDPAMTHWWHHPAWTRAAQAKAQIDDDLAAFTTGTQLKLAVRDARDGPLLGICVVFAIDRQAARAEIGYLLSPGVQGRGYMHEALACVQDYLFGTLRLHRLEAEIDPRNAASAHVLERLGYQHEGVLRQRWHLHGAWADSAIYGLLAPATGEAAAT</sequence>
<dbReference type="SUPFAM" id="SSF55729">
    <property type="entry name" value="Acyl-CoA N-acyltransferases (Nat)"/>
    <property type="match status" value="1"/>
</dbReference>
<proteinExistence type="predicted"/>
<dbReference type="InterPro" id="IPR051908">
    <property type="entry name" value="Ribosomal_N-acetyltransferase"/>
</dbReference>
<dbReference type="PROSITE" id="PS51186">
    <property type="entry name" value="GNAT"/>
    <property type="match status" value="1"/>
</dbReference>
<name>A0A7V8FIC4_STEMA</name>
<organism evidence="2 3">
    <name type="scientific">Stenotrophomonas maltophilia</name>
    <name type="common">Pseudomonas maltophilia</name>
    <name type="synonym">Xanthomonas maltophilia</name>
    <dbReference type="NCBI Taxonomy" id="40324"/>
    <lineage>
        <taxon>Bacteria</taxon>
        <taxon>Pseudomonadati</taxon>
        <taxon>Pseudomonadota</taxon>
        <taxon>Gammaproteobacteria</taxon>
        <taxon>Lysobacterales</taxon>
        <taxon>Lysobacteraceae</taxon>
        <taxon>Stenotrophomonas</taxon>
        <taxon>Stenotrophomonas maltophilia group</taxon>
    </lineage>
</organism>
<dbReference type="InterPro" id="IPR000182">
    <property type="entry name" value="GNAT_dom"/>
</dbReference>
<keyword evidence="2" id="KW-0808">Transferase</keyword>
<dbReference type="GO" id="GO:0008999">
    <property type="term" value="F:protein-N-terminal-alanine acetyltransferase activity"/>
    <property type="evidence" value="ECO:0007669"/>
    <property type="project" value="TreeGrafter"/>
</dbReference>
<evidence type="ECO:0000313" key="3">
    <source>
        <dbReference type="Proteomes" id="UP000487117"/>
    </source>
</evidence>
<protein>
    <submittedName>
        <fullName evidence="2">Spermidine N(1)-acetyltransferase</fullName>
    </submittedName>
</protein>